<evidence type="ECO:0000259" key="1">
    <source>
        <dbReference type="PROSITE" id="PS50878"/>
    </source>
</evidence>
<evidence type="ECO:0000313" key="2">
    <source>
        <dbReference type="EMBL" id="SPD02664.1"/>
    </source>
</evidence>
<dbReference type="InterPro" id="IPR043502">
    <property type="entry name" value="DNA/RNA_pol_sf"/>
</dbReference>
<proteinExistence type="predicted"/>
<dbReference type="SUPFAM" id="SSF56672">
    <property type="entry name" value="DNA/RNA polymerases"/>
    <property type="match status" value="1"/>
</dbReference>
<name>A0A2N9GTQ2_FAGSY</name>
<accession>A0A2N9GTQ2</accession>
<feature type="domain" description="Reverse transcriptase" evidence="1">
    <location>
        <begin position="1"/>
        <end position="263"/>
    </location>
</feature>
<dbReference type="InterPro" id="IPR026960">
    <property type="entry name" value="RVT-Znf"/>
</dbReference>
<dbReference type="PROSITE" id="PS50878">
    <property type="entry name" value="RT_POL"/>
    <property type="match status" value="1"/>
</dbReference>
<dbReference type="Pfam" id="PF13966">
    <property type="entry name" value="zf-RVT"/>
    <property type="match status" value="1"/>
</dbReference>
<dbReference type="CDD" id="cd01650">
    <property type="entry name" value="RT_nLTR_like"/>
    <property type="match status" value="1"/>
</dbReference>
<dbReference type="InterPro" id="IPR000477">
    <property type="entry name" value="RT_dom"/>
</dbReference>
<dbReference type="EMBL" id="OIVN01002334">
    <property type="protein sequence ID" value="SPD02664.1"/>
    <property type="molecule type" value="Genomic_DNA"/>
</dbReference>
<organism evidence="2">
    <name type="scientific">Fagus sylvatica</name>
    <name type="common">Beechnut</name>
    <dbReference type="NCBI Taxonomy" id="28930"/>
    <lineage>
        <taxon>Eukaryota</taxon>
        <taxon>Viridiplantae</taxon>
        <taxon>Streptophyta</taxon>
        <taxon>Embryophyta</taxon>
        <taxon>Tracheophyta</taxon>
        <taxon>Spermatophyta</taxon>
        <taxon>Magnoliopsida</taxon>
        <taxon>eudicotyledons</taxon>
        <taxon>Gunneridae</taxon>
        <taxon>Pentapetalae</taxon>
        <taxon>rosids</taxon>
        <taxon>fabids</taxon>
        <taxon>Fagales</taxon>
        <taxon>Fagaceae</taxon>
        <taxon>Fagus</taxon>
    </lineage>
</organism>
<dbReference type="InterPro" id="IPR052343">
    <property type="entry name" value="Retrotransposon-Effector_Assoc"/>
</dbReference>
<dbReference type="Pfam" id="PF00078">
    <property type="entry name" value="RVT_1"/>
    <property type="match status" value="1"/>
</dbReference>
<dbReference type="PANTHER" id="PTHR46890">
    <property type="entry name" value="NON-LTR RETROLELEMENT REVERSE TRANSCRIPTASE-LIKE PROTEIN-RELATED"/>
    <property type="match status" value="1"/>
</dbReference>
<gene>
    <name evidence="2" type="ORF">FSB_LOCUS30546</name>
</gene>
<dbReference type="AlphaFoldDB" id="A0A2N9GTQ2"/>
<sequence length="724" mass="81307">MPEYLNKTLISLIPKCIGPETLSQFRPISLCNTVYKVVTKIIVNRIRPLLSNLVSPFQAAFIPGRRGVDNVIIAQELIHSLHKKKGRKGQFILKVDLEKAYDRLEWSFIREVLLFFNFPSRLVDLILECVSSSSISILFNGGQLEVFKPSRGIRQGDPLSPYLFILYMEYLSLKISDACIDKSWKPIKASRSGPTFSHLFFADDLLLCAETFASCCRTIARVLADFCSHSGQKINLANEMRRKQHSHSQEAYDEVARWCSEGAAQVSIILQGKKKYRLGTIKVCLDKGLLFSDNMDPRFWGQDTFWFICTGGFTRFLRGFILEVQSRVDGKKILGSMEHHPPLIGLLWSTPPNLGTLFTGSNWRLIDEKDSLWAKTLLAKYCPNGIRWVVSNGHSVSFWHDIWVGNRALREVIHGPIPPFEESFCVVDVIEGAGVWDFSKISFTLPKDICDSIRVVSVCPVSNQEDYLAWDSSDGGFNLGEAYHLACKPSNVINGNSSWLWKVKTSPRIVFFLWQCYHNSIPVRDSLVSRGLNIASSCPRCLGANETLIHCLRDCPDSVAFWQAIKTLWLRKNQIIFKAGSVLPDLAVCAISHASEFFYLMDVKTNAKNRIPISVQWVPPLVNWAKLNIDGSVLGDPGLAGGGGVLRDSLGNWIGGFSRFLLERFEATTIKHIYRETNGCADALAKTGCVQHVNISFYPSAPAHVLEALAFDNSIATRIRFVNL</sequence>
<reference evidence="2" key="1">
    <citation type="submission" date="2018-02" db="EMBL/GenBank/DDBJ databases">
        <authorList>
            <person name="Cohen D.B."/>
            <person name="Kent A.D."/>
        </authorList>
    </citation>
    <scope>NUCLEOTIDE SEQUENCE</scope>
</reference>
<dbReference type="PANTHER" id="PTHR46890:SF48">
    <property type="entry name" value="RNA-DIRECTED DNA POLYMERASE"/>
    <property type="match status" value="1"/>
</dbReference>
<protein>
    <recommendedName>
        <fullName evidence="1">Reverse transcriptase domain-containing protein</fullName>
    </recommendedName>
</protein>